<dbReference type="PANTHER" id="PTHR48202:SF1">
    <property type="entry name" value="ALPHA_BETA-HYDROLASES SUPERFAMILY PROTEIN"/>
    <property type="match status" value="1"/>
</dbReference>
<gene>
    <name evidence="2" type="primary">g6827</name>
    <name evidence="2" type="ORF">VP750_LOCUS5844</name>
</gene>
<evidence type="ECO:0000313" key="2">
    <source>
        <dbReference type="EMBL" id="CAL5224185.1"/>
    </source>
</evidence>
<dbReference type="EMBL" id="CAXHTA020000010">
    <property type="protein sequence ID" value="CAL5224185.1"/>
    <property type="molecule type" value="Genomic_DNA"/>
</dbReference>
<dbReference type="Gene3D" id="3.40.50.1820">
    <property type="entry name" value="alpha/beta hydrolase"/>
    <property type="match status" value="1"/>
</dbReference>
<comment type="caution">
    <text evidence="2">The sequence shown here is derived from an EMBL/GenBank/DDBJ whole genome shotgun (WGS) entry which is preliminary data.</text>
</comment>
<dbReference type="InterPro" id="IPR029058">
    <property type="entry name" value="AB_hydrolase_fold"/>
</dbReference>
<name>A0ABP1FWA5_9CHLO</name>
<evidence type="ECO:0000313" key="3">
    <source>
        <dbReference type="Proteomes" id="UP001497392"/>
    </source>
</evidence>
<sequence length="975" mass="104477">MLRPLRVAHKRISTPWRRAIYTTVGAGLAGSVVIIASLPRGTDGLTSTAAAKSTFHGAADRALEAGRAMAGLLQSLASSIKHGTPALFPKGDFLTMSIAQQAAAWSESPHHAEVLVVLGGRLLIDWLLKTAARDESTPEQGQAEQALLRLLQSGRAASALLSRPGAVAKLLAIAAKSPDVDVFADSMVSALGSTTLLETASLDEMKLLLEQGKGISGPKIQDLAVTCLADYAETSLVNCGKIAAVSGGPALAEIASTAVHDRHRATLESQLTRLMSILAQDCPISKQLRMEGWLEHLLYFAADAAARRDWVQAAKALDTFSACLNHGAPLNAEMTSVNLLPLLNRLAGESDELLRRSLLTAVTAMAQSGASEEHMTTSTREAWAEKILAWLCEDSCSAMLRFACADALTALASDSTEVGLGIARAWLGDLLVHLSRNVKAHHSIRQVTAPKEVTETIYTDTVAVLPGYARAVAADLRGSSERWRQYQEPPSYFDDALGGLTYQLSPAAQEAYQDASVLGRALKVICALVANDPLKQNWLRSAGLLQVLHRLTLGAQPQGGDDVSDDVSSALGEHVSISVRRQCARILAILSQQQDALGSFHGSRWQRWLEVSAAVEDCKLASHARRATLNLQSARTVATAEAESFAMPGAESRGAISAPALQGRRLVMRDNVHLFDPGAEHHEVLATEGTGATSAGAPDIDIVFVHGIRGGPFVTWRRVRTAKTLDPNTGNLQMAVPDMRHDLCWPTVWLKGDIPGARLLSLEYAAPASGWEGESLPLWGTVGQLMDQLTAAGVGERPVVFVCHSMGGILVKEMLVKAMQPGAPALHAQLRRQTRGLAFYATPHHGSWLADVGWNLRFLGASPAASVVHLKRGPQQEEINRAIAELHETGDVDVISFCESIPLSLVGMLPRVLVVPEETAFPGYGETANVAADHIDACKPASREDPAYSLLERFIQRICQAHRRRDKEADGLEAV</sequence>
<dbReference type="SUPFAM" id="SSF53474">
    <property type="entry name" value="alpha/beta-Hydrolases"/>
    <property type="match status" value="1"/>
</dbReference>
<keyword evidence="1" id="KW-0472">Membrane</keyword>
<dbReference type="InterPro" id="IPR011989">
    <property type="entry name" value="ARM-like"/>
</dbReference>
<keyword evidence="1" id="KW-1133">Transmembrane helix</keyword>
<dbReference type="SUPFAM" id="SSF48371">
    <property type="entry name" value="ARM repeat"/>
    <property type="match status" value="1"/>
</dbReference>
<protein>
    <submittedName>
        <fullName evidence="2">G6827 protein</fullName>
    </submittedName>
</protein>
<keyword evidence="1" id="KW-0812">Transmembrane</keyword>
<dbReference type="PANTHER" id="PTHR48202">
    <property type="entry name" value="ALPHA/BETA-HYDROLASES SUPERFAMILY PROTEIN"/>
    <property type="match status" value="1"/>
</dbReference>
<dbReference type="InterPro" id="IPR016024">
    <property type="entry name" value="ARM-type_fold"/>
</dbReference>
<keyword evidence="3" id="KW-1185">Reference proteome</keyword>
<dbReference type="Gene3D" id="1.25.10.10">
    <property type="entry name" value="Leucine-rich Repeat Variant"/>
    <property type="match status" value="1"/>
</dbReference>
<reference evidence="2 3" key="1">
    <citation type="submission" date="2024-06" db="EMBL/GenBank/DDBJ databases">
        <authorList>
            <person name="Kraege A."/>
            <person name="Thomma B."/>
        </authorList>
    </citation>
    <scope>NUCLEOTIDE SEQUENCE [LARGE SCALE GENOMIC DNA]</scope>
</reference>
<dbReference type="Proteomes" id="UP001497392">
    <property type="component" value="Unassembled WGS sequence"/>
</dbReference>
<accession>A0ABP1FWA5</accession>
<feature type="transmembrane region" description="Helical" evidence="1">
    <location>
        <begin position="20"/>
        <end position="38"/>
    </location>
</feature>
<organism evidence="2 3">
    <name type="scientific">Coccomyxa viridis</name>
    <dbReference type="NCBI Taxonomy" id="1274662"/>
    <lineage>
        <taxon>Eukaryota</taxon>
        <taxon>Viridiplantae</taxon>
        <taxon>Chlorophyta</taxon>
        <taxon>core chlorophytes</taxon>
        <taxon>Trebouxiophyceae</taxon>
        <taxon>Trebouxiophyceae incertae sedis</taxon>
        <taxon>Coccomyxaceae</taxon>
        <taxon>Coccomyxa</taxon>
    </lineage>
</organism>
<proteinExistence type="predicted"/>
<evidence type="ECO:0000256" key="1">
    <source>
        <dbReference type="SAM" id="Phobius"/>
    </source>
</evidence>